<evidence type="ECO:0000313" key="2">
    <source>
        <dbReference type="Proteomes" id="UP000811609"/>
    </source>
</evidence>
<dbReference type="AlphaFoldDB" id="A0A8T1PTU2"/>
<gene>
    <name evidence="1" type="ORF">CIPAW_08G072700</name>
</gene>
<dbReference type="EMBL" id="CM031816">
    <property type="protein sequence ID" value="KAG6644717.1"/>
    <property type="molecule type" value="Genomic_DNA"/>
</dbReference>
<keyword evidence="2" id="KW-1185">Reference proteome</keyword>
<accession>A0A8T1PTU2</accession>
<comment type="caution">
    <text evidence="1">The sequence shown here is derived from an EMBL/GenBank/DDBJ whole genome shotgun (WGS) entry which is preliminary data.</text>
</comment>
<evidence type="ECO:0000313" key="1">
    <source>
        <dbReference type="EMBL" id="KAG6644717.1"/>
    </source>
</evidence>
<sequence length="146" mass="16878">MFIPNVMNNSSSLVPTLTKSQFIKISTFDCRIRNSKTQSQRKSWVKLRYWNFRPSKISMVNGNSTFSFQLSISQQSRYEDQIIKFSSEQSKLNKTKCKPNLLSGPSTIKPGKNASQSSNRAEKCQPSFFKIKIKISQLTFTLFEFR</sequence>
<name>A0A8T1PTU2_CARIL</name>
<protein>
    <submittedName>
        <fullName evidence="1">Uncharacterized protein</fullName>
    </submittedName>
</protein>
<organism evidence="1 2">
    <name type="scientific">Carya illinoinensis</name>
    <name type="common">Pecan</name>
    <dbReference type="NCBI Taxonomy" id="32201"/>
    <lineage>
        <taxon>Eukaryota</taxon>
        <taxon>Viridiplantae</taxon>
        <taxon>Streptophyta</taxon>
        <taxon>Embryophyta</taxon>
        <taxon>Tracheophyta</taxon>
        <taxon>Spermatophyta</taxon>
        <taxon>Magnoliopsida</taxon>
        <taxon>eudicotyledons</taxon>
        <taxon>Gunneridae</taxon>
        <taxon>Pentapetalae</taxon>
        <taxon>rosids</taxon>
        <taxon>fabids</taxon>
        <taxon>Fagales</taxon>
        <taxon>Juglandaceae</taxon>
        <taxon>Carya</taxon>
    </lineage>
</organism>
<proteinExistence type="predicted"/>
<dbReference type="Proteomes" id="UP000811609">
    <property type="component" value="Chromosome 8"/>
</dbReference>
<reference evidence="1" key="1">
    <citation type="submission" date="2020-12" db="EMBL/GenBank/DDBJ databases">
        <title>WGS assembly of Carya illinoinensis cv. Pawnee.</title>
        <authorList>
            <person name="Platts A."/>
            <person name="Shu S."/>
            <person name="Wright S."/>
            <person name="Barry K."/>
            <person name="Edger P."/>
            <person name="Pires J.C."/>
            <person name="Schmutz J."/>
        </authorList>
    </citation>
    <scope>NUCLEOTIDE SEQUENCE</scope>
    <source>
        <tissue evidence="1">Leaf</tissue>
    </source>
</reference>